<evidence type="ECO:0000256" key="3">
    <source>
        <dbReference type="SAM" id="MobiDB-lite"/>
    </source>
</evidence>
<evidence type="ECO:0000256" key="1">
    <source>
        <dbReference type="ARBA" id="ARBA00010118"/>
    </source>
</evidence>
<evidence type="ECO:0000259" key="4">
    <source>
        <dbReference type="SMART" id="SM00672"/>
    </source>
</evidence>
<protein>
    <recommendedName>
        <fullName evidence="4">Glycosyl transferase CAP10 domain-containing protein</fullName>
    </recommendedName>
</protein>
<name>A0A836C2E1_9CHLO</name>
<dbReference type="GO" id="GO:0016740">
    <property type="term" value="F:transferase activity"/>
    <property type="evidence" value="ECO:0007669"/>
    <property type="project" value="UniProtKB-KW"/>
</dbReference>
<dbReference type="EMBL" id="JAEHOE010000018">
    <property type="protein sequence ID" value="KAG2496588.1"/>
    <property type="molecule type" value="Genomic_DNA"/>
</dbReference>
<proteinExistence type="inferred from homology"/>
<organism evidence="5 6">
    <name type="scientific">Edaphochlamys debaryana</name>
    <dbReference type="NCBI Taxonomy" id="47281"/>
    <lineage>
        <taxon>Eukaryota</taxon>
        <taxon>Viridiplantae</taxon>
        <taxon>Chlorophyta</taxon>
        <taxon>core chlorophytes</taxon>
        <taxon>Chlorophyceae</taxon>
        <taxon>CS clade</taxon>
        <taxon>Chlamydomonadales</taxon>
        <taxon>Chlamydomonadales incertae sedis</taxon>
        <taxon>Edaphochlamys</taxon>
    </lineage>
</organism>
<dbReference type="InterPro" id="IPR051091">
    <property type="entry name" value="O-Glucosyltr/Glycosyltrsf_90"/>
</dbReference>
<sequence>MAGNATLRWGTTRLKASNGLLYAFRGGRAYFLPPRSIDDVDHMPLHMPYMKLFLHMEEVYGRGAEGKGAYDSGDGGGYLPNVDFLLSTEDTFPTYPRIGVNDSAARRLRMLAPQFRYNKNNRSQDLLVPIFHFGHKRYDSFLLANVEAATRLHPWAERLPIAFGRFTSYARATLGGPGRLGADGATICAKGSCKVRDHFCEWAEKFAPPRAPPPSQQRPSDASHRSSRQSDLEFPTDKAAHAMEVDRAGTKRGWWIDVSLHGKVPFMDHTLYRYLVHLDGVALSSRLEQLLTLGSLVVKEESGLIAFYHHLLRPHEHYLPFWQQVSGPEDIVPMLDWAVKHDAEARRIAHAGQAFAVRYLNAQARHCYVLWLLQGYASALRYKPPQPRFAPDLVPLGEYVRKHVLQHDRLGRIFNESDFRH</sequence>
<feature type="region of interest" description="Disordered" evidence="3">
    <location>
        <begin position="206"/>
        <end position="236"/>
    </location>
</feature>
<reference evidence="5" key="1">
    <citation type="journal article" date="2020" name="bioRxiv">
        <title>Comparative genomics of Chlamydomonas.</title>
        <authorList>
            <person name="Craig R.J."/>
            <person name="Hasan A.R."/>
            <person name="Ness R.W."/>
            <person name="Keightley P.D."/>
        </authorList>
    </citation>
    <scope>NUCLEOTIDE SEQUENCE</scope>
    <source>
        <strain evidence="5">CCAP 11/70</strain>
    </source>
</reference>
<keyword evidence="6" id="KW-1185">Reference proteome</keyword>
<dbReference type="InterPro" id="IPR006598">
    <property type="entry name" value="CAP10"/>
</dbReference>
<dbReference type="PANTHER" id="PTHR12203:SF35">
    <property type="entry name" value="PROTEIN O-GLUCOSYLTRANSFERASE 1"/>
    <property type="match status" value="1"/>
</dbReference>
<comment type="similarity">
    <text evidence="1">Belongs to the glycosyltransferase 90 family.</text>
</comment>
<comment type="caution">
    <text evidence="5">The sequence shown here is derived from an EMBL/GenBank/DDBJ whole genome shotgun (WGS) entry which is preliminary data.</text>
</comment>
<dbReference type="Pfam" id="PF05686">
    <property type="entry name" value="Glyco_transf_90"/>
    <property type="match status" value="1"/>
</dbReference>
<dbReference type="SMART" id="SM00672">
    <property type="entry name" value="CAP10"/>
    <property type="match status" value="1"/>
</dbReference>
<evidence type="ECO:0000313" key="5">
    <source>
        <dbReference type="EMBL" id="KAG2496588.1"/>
    </source>
</evidence>
<evidence type="ECO:0000313" key="6">
    <source>
        <dbReference type="Proteomes" id="UP000612055"/>
    </source>
</evidence>
<evidence type="ECO:0000256" key="2">
    <source>
        <dbReference type="ARBA" id="ARBA00022679"/>
    </source>
</evidence>
<dbReference type="AlphaFoldDB" id="A0A836C2E1"/>
<keyword evidence="2" id="KW-0808">Transferase</keyword>
<dbReference type="OrthoDB" id="202415at2759"/>
<accession>A0A836C2E1</accession>
<dbReference type="PANTHER" id="PTHR12203">
    <property type="entry name" value="KDEL LYS-ASP-GLU-LEU CONTAINING - RELATED"/>
    <property type="match status" value="1"/>
</dbReference>
<gene>
    <name evidence="5" type="ORF">HYH03_005410</name>
</gene>
<feature type="domain" description="Glycosyl transferase CAP10" evidence="4">
    <location>
        <begin position="78"/>
        <end position="383"/>
    </location>
</feature>
<dbReference type="Proteomes" id="UP000612055">
    <property type="component" value="Unassembled WGS sequence"/>
</dbReference>
<feature type="compositionally biased region" description="Basic and acidic residues" evidence="3">
    <location>
        <begin position="221"/>
        <end position="236"/>
    </location>
</feature>